<dbReference type="Pfam" id="PF04264">
    <property type="entry name" value="YceI"/>
    <property type="match status" value="1"/>
</dbReference>
<dbReference type="Gene3D" id="2.40.128.110">
    <property type="entry name" value="Lipid/polyisoprenoid-binding, YceI-like"/>
    <property type="match status" value="1"/>
</dbReference>
<name>A0A265UVG8_9FLAO</name>
<dbReference type="SMART" id="SM00867">
    <property type="entry name" value="YceI"/>
    <property type="match status" value="1"/>
</dbReference>
<feature type="domain" description="Lipid/polyisoprenoid-binding YceI-like" evidence="2">
    <location>
        <begin position="25"/>
        <end position="182"/>
    </location>
</feature>
<evidence type="ECO:0000259" key="2">
    <source>
        <dbReference type="SMART" id="SM00867"/>
    </source>
</evidence>
<proteinExistence type="predicted"/>
<dbReference type="SUPFAM" id="SSF101874">
    <property type="entry name" value="YceI-like"/>
    <property type="match status" value="1"/>
</dbReference>
<evidence type="ECO:0000256" key="1">
    <source>
        <dbReference type="SAM" id="SignalP"/>
    </source>
</evidence>
<accession>A0A265UVG8</accession>
<keyword evidence="1" id="KW-0732">Signal</keyword>
<dbReference type="OrthoDB" id="951410at2"/>
<feature type="signal peptide" evidence="1">
    <location>
        <begin position="1"/>
        <end position="21"/>
    </location>
</feature>
<sequence length="186" mass="20988">MKTIHLYAILLLLCFSTQIFSQTKSISLDNSDLKWTGKAAFSTYALTGNLAFKHGEVTIKNDSIIDLVISVDMTSLEHENKTLKSHLRSEDFFEVKTYRTATFKLSQSSKIGNGPFEVVGYLTIKDITKLKKFSVALNNDYSILSFNIGIDRTEYVVTFNSPSFYEKLKEDAIADIFNLAGSIEFH</sequence>
<dbReference type="Proteomes" id="UP000216840">
    <property type="component" value="Unassembled WGS sequence"/>
</dbReference>
<dbReference type="InterPro" id="IPR036761">
    <property type="entry name" value="TTHA0802/YceI-like_sf"/>
</dbReference>
<comment type="caution">
    <text evidence="3">The sequence shown here is derived from an EMBL/GenBank/DDBJ whole genome shotgun (WGS) entry which is preliminary data.</text>
</comment>
<dbReference type="AlphaFoldDB" id="A0A265UVG8"/>
<dbReference type="RefSeq" id="WP_094968083.1">
    <property type="nucleotide sequence ID" value="NZ_NGJN01000003.1"/>
</dbReference>
<dbReference type="InterPro" id="IPR007372">
    <property type="entry name" value="Lipid/polyisoprenoid-bd_YceI"/>
</dbReference>
<gene>
    <name evidence="3" type="ORF">CA834_07590</name>
</gene>
<evidence type="ECO:0000313" key="4">
    <source>
        <dbReference type="Proteomes" id="UP000216840"/>
    </source>
</evidence>
<dbReference type="EMBL" id="NGJN01000003">
    <property type="protein sequence ID" value="OZV69309.1"/>
    <property type="molecule type" value="Genomic_DNA"/>
</dbReference>
<dbReference type="PANTHER" id="PTHR34406">
    <property type="entry name" value="PROTEIN YCEI"/>
    <property type="match status" value="1"/>
</dbReference>
<feature type="chain" id="PRO_5013215616" evidence="1">
    <location>
        <begin position="22"/>
        <end position="186"/>
    </location>
</feature>
<protein>
    <submittedName>
        <fullName evidence="3">Polyisoprenoid-binding protein</fullName>
    </submittedName>
</protein>
<reference evidence="3 4" key="1">
    <citation type="submission" date="2017-05" db="EMBL/GenBank/DDBJ databases">
        <title>The draft genome sequence of Idiomarina salinarum WNB302.</title>
        <authorList>
            <person name="Sun Y."/>
            <person name="Chen B."/>
            <person name="Du Z."/>
        </authorList>
    </citation>
    <scope>NUCLEOTIDE SEQUENCE [LARGE SCALE GENOMIC DNA]</scope>
    <source>
        <strain evidence="3 4">WNB302</strain>
    </source>
</reference>
<keyword evidence="4" id="KW-1185">Reference proteome</keyword>
<dbReference type="PANTHER" id="PTHR34406:SF1">
    <property type="entry name" value="PROTEIN YCEI"/>
    <property type="match status" value="1"/>
</dbReference>
<evidence type="ECO:0000313" key="3">
    <source>
        <dbReference type="EMBL" id="OZV69309.1"/>
    </source>
</evidence>
<organism evidence="3 4">
    <name type="scientific">Winogradskyella aurantia</name>
    <dbReference type="NCBI Taxonomy" id="1915063"/>
    <lineage>
        <taxon>Bacteria</taxon>
        <taxon>Pseudomonadati</taxon>
        <taxon>Bacteroidota</taxon>
        <taxon>Flavobacteriia</taxon>
        <taxon>Flavobacteriales</taxon>
        <taxon>Flavobacteriaceae</taxon>
        <taxon>Winogradskyella</taxon>
    </lineage>
</organism>